<dbReference type="GO" id="GO:0034599">
    <property type="term" value="P:cellular response to oxidative stress"/>
    <property type="evidence" value="ECO:0007669"/>
    <property type="project" value="TreeGrafter"/>
</dbReference>
<dbReference type="RefSeq" id="WP_093977614.1">
    <property type="nucleotide sequence ID" value="NZ_CP022515.1"/>
</dbReference>
<comment type="similarity">
    <text evidence="9">Belongs to the peroxiredoxin family. BCP/PrxQ subfamily.</text>
</comment>
<dbReference type="GO" id="GO:0005737">
    <property type="term" value="C:cytoplasm"/>
    <property type="evidence" value="ECO:0007669"/>
    <property type="project" value="TreeGrafter"/>
</dbReference>
<dbReference type="KEGG" id="aalg:AREALGSMS7_01186"/>
<gene>
    <name evidence="13" type="ORF">AREALGSMS7_01186</name>
</gene>
<dbReference type="Pfam" id="PF00578">
    <property type="entry name" value="AhpC-TSA"/>
    <property type="match status" value="1"/>
</dbReference>
<reference evidence="13 14" key="1">
    <citation type="submission" date="2017-07" db="EMBL/GenBank/DDBJ databases">
        <title>Genome Sequence of Arenibacter algicola Strain SMS7 Isolated from a culture of the Diatom Skeletonema marinoi.</title>
        <authorList>
            <person name="Topel M."/>
            <person name="Pinder M.I.M."/>
            <person name="Johansson O.N."/>
            <person name="Kourtchenko O."/>
            <person name="Godhe A."/>
            <person name="Clarke A.K."/>
        </authorList>
    </citation>
    <scope>NUCLEOTIDE SEQUENCE [LARGE SCALE GENOMIC DNA]</scope>
    <source>
        <strain evidence="13 14">SMS7</strain>
    </source>
</reference>
<dbReference type="GO" id="GO:0008379">
    <property type="term" value="F:thioredoxin peroxidase activity"/>
    <property type="evidence" value="ECO:0007669"/>
    <property type="project" value="TreeGrafter"/>
</dbReference>
<dbReference type="PANTHER" id="PTHR42801:SF7">
    <property type="entry name" value="SLL1159 PROTEIN"/>
    <property type="match status" value="1"/>
</dbReference>
<evidence type="ECO:0000259" key="12">
    <source>
        <dbReference type="PROSITE" id="PS51352"/>
    </source>
</evidence>
<dbReference type="CDD" id="cd02970">
    <property type="entry name" value="PRX_like2"/>
    <property type="match status" value="1"/>
</dbReference>
<evidence type="ECO:0000256" key="9">
    <source>
        <dbReference type="ARBA" id="ARBA00038489"/>
    </source>
</evidence>
<evidence type="ECO:0000256" key="5">
    <source>
        <dbReference type="ARBA" id="ARBA00023002"/>
    </source>
</evidence>
<dbReference type="eggNOG" id="COG1225">
    <property type="taxonomic scope" value="Bacteria"/>
</dbReference>
<evidence type="ECO:0000256" key="11">
    <source>
        <dbReference type="ARBA" id="ARBA00049091"/>
    </source>
</evidence>
<evidence type="ECO:0000256" key="1">
    <source>
        <dbReference type="ARBA" id="ARBA00003330"/>
    </source>
</evidence>
<evidence type="ECO:0000256" key="6">
    <source>
        <dbReference type="ARBA" id="ARBA00023157"/>
    </source>
</evidence>
<keyword evidence="4" id="KW-0049">Antioxidant</keyword>
<evidence type="ECO:0000256" key="10">
    <source>
        <dbReference type="ARBA" id="ARBA00042639"/>
    </source>
</evidence>
<evidence type="ECO:0000313" key="13">
    <source>
        <dbReference type="EMBL" id="ASO04661.1"/>
    </source>
</evidence>
<dbReference type="Proteomes" id="UP000204551">
    <property type="component" value="Chromosome"/>
</dbReference>
<accession>A0A221UUS2</accession>
<evidence type="ECO:0000256" key="4">
    <source>
        <dbReference type="ARBA" id="ARBA00022862"/>
    </source>
</evidence>
<dbReference type="PROSITE" id="PS51352">
    <property type="entry name" value="THIOREDOXIN_2"/>
    <property type="match status" value="1"/>
</dbReference>
<dbReference type="EMBL" id="CP022515">
    <property type="protein sequence ID" value="ASO04661.1"/>
    <property type="molecule type" value="Genomic_DNA"/>
</dbReference>
<keyword evidence="6" id="KW-1015">Disulfide bond</keyword>
<dbReference type="PANTHER" id="PTHR42801">
    <property type="entry name" value="THIOREDOXIN-DEPENDENT PEROXIDE REDUCTASE"/>
    <property type="match status" value="1"/>
</dbReference>
<dbReference type="InterPro" id="IPR050924">
    <property type="entry name" value="Peroxiredoxin_BCP/PrxQ"/>
</dbReference>
<evidence type="ECO:0000256" key="7">
    <source>
        <dbReference type="ARBA" id="ARBA00023284"/>
    </source>
</evidence>
<protein>
    <recommendedName>
        <fullName evidence="2">thioredoxin-dependent peroxiredoxin</fullName>
        <ecNumber evidence="2">1.11.1.24</ecNumber>
    </recommendedName>
    <alternativeName>
        <fullName evidence="8">Thioredoxin peroxidase</fullName>
    </alternativeName>
    <alternativeName>
        <fullName evidence="10">Thioredoxin-dependent peroxiredoxin Bcp</fullName>
    </alternativeName>
</protein>
<feature type="domain" description="Thioredoxin" evidence="12">
    <location>
        <begin position="21"/>
        <end position="189"/>
    </location>
</feature>
<evidence type="ECO:0000313" key="14">
    <source>
        <dbReference type="Proteomes" id="UP000204551"/>
    </source>
</evidence>
<dbReference type="InterPro" id="IPR036249">
    <property type="entry name" value="Thioredoxin-like_sf"/>
</dbReference>
<proteinExistence type="inferred from homology"/>
<dbReference type="EC" id="1.11.1.24" evidence="2"/>
<sequence>MSELKDFQKLVIANASEVKGLSKGDRAPDFSLPNAFGKKILLSQALKSGIVIIKFYRGEWCPICNLDLRAIQQHLPQIRSLGASLIAISPQRPDDALTAIQKNELEYEVLSDADQEVIKAYNLQFDPGEDYHQRRDLSVLNGGGLKTLPVPATFIVNTDQIIEAAHVEANYTERMGPREIIEVIEKMVNKM</sequence>
<dbReference type="InterPro" id="IPR013766">
    <property type="entry name" value="Thioredoxin_domain"/>
</dbReference>
<dbReference type="AlphaFoldDB" id="A0A221UUS2"/>
<comment type="catalytic activity">
    <reaction evidence="11">
        <text>a hydroperoxide + [thioredoxin]-dithiol = an alcohol + [thioredoxin]-disulfide + H2O</text>
        <dbReference type="Rhea" id="RHEA:62620"/>
        <dbReference type="Rhea" id="RHEA-COMP:10698"/>
        <dbReference type="Rhea" id="RHEA-COMP:10700"/>
        <dbReference type="ChEBI" id="CHEBI:15377"/>
        <dbReference type="ChEBI" id="CHEBI:29950"/>
        <dbReference type="ChEBI" id="CHEBI:30879"/>
        <dbReference type="ChEBI" id="CHEBI:35924"/>
        <dbReference type="ChEBI" id="CHEBI:50058"/>
        <dbReference type="EC" id="1.11.1.24"/>
    </reaction>
</comment>
<organism evidence="13 14">
    <name type="scientific">Arenibacter algicola</name>
    <dbReference type="NCBI Taxonomy" id="616991"/>
    <lineage>
        <taxon>Bacteria</taxon>
        <taxon>Pseudomonadati</taxon>
        <taxon>Bacteroidota</taxon>
        <taxon>Flavobacteriia</taxon>
        <taxon>Flavobacteriales</taxon>
        <taxon>Flavobacteriaceae</taxon>
        <taxon>Arenibacter</taxon>
    </lineage>
</organism>
<name>A0A221UUS2_9FLAO</name>
<dbReference type="Gene3D" id="3.40.30.10">
    <property type="entry name" value="Glutaredoxin"/>
    <property type="match status" value="1"/>
</dbReference>
<evidence type="ECO:0000256" key="8">
    <source>
        <dbReference type="ARBA" id="ARBA00032824"/>
    </source>
</evidence>
<dbReference type="GO" id="GO:0045454">
    <property type="term" value="P:cell redox homeostasis"/>
    <property type="evidence" value="ECO:0007669"/>
    <property type="project" value="TreeGrafter"/>
</dbReference>
<dbReference type="STRING" id="616991.GCA_000733925_04308"/>
<dbReference type="SUPFAM" id="SSF52833">
    <property type="entry name" value="Thioredoxin-like"/>
    <property type="match status" value="1"/>
</dbReference>
<keyword evidence="7" id="KW-0676">Redox-active center</keyword>
<dbReference type="InterPro" id="IPR000866">
    <property type="entry name" value="AhpC/TSA"/>
</dbReference>
<keyword evidence="5 13" id="KW-0560">Oxidoreductase</keyword>
<comment type="function">
    <text evidence="1">Thiol-specific peroxidase that catalyzes the reduction of hydrogen peroxide and organic hydroperoxides to water and alcohols, respectively. Plays a role in cell protection against oxidative stress by detoxifying peroxides and as sensor of hydrogen peroxide-mediated signaling events.</text>
</comment>
<evidence type="ECO:0000256" key="3">
    <source>
        <dbReference type="ARBA" id="ARBA00022559"/>
    </source>
</evidence>
<keyword evidence="3 13" id="KW-0575">Peroxidase</keyword>
<evidence type="ECO:0000256" key="2">
    <source>
        <dbReference type="ARBA" id="ARBA00013017"/>
    </source>
</evidence>